<keyword evidence="13" id="KW-1185">Reference proteome</keyword>
<proteinExistence type="inferred from homology"/>
<dbReference type="FunFam" id="3.40.50.150:FF:000060">
    <property type="entry name" value="tRNA (guanine-N(7)-)-methyltransferase"/>
    <property type="match status" value="1"/>
</dbReference>
<protein>
    <recommendedName>
        <fullName evidence="11">tRNA (guanine-N(7)-)-methyltransferase</fullName>
        <ecNumber evidence="11">2.1.1.33</ecNumber>
    </recommendedName>
    <alternativeName>
        <fullName evidence="11">Methyltransferase-like protein 1</fullName>
    </alternativeName>
    <alternativeName>
        <fullName evidence="11">tRNA (guanine(46)-N(7))-methyltransferase</fullName>
    </alternativeName>
    <alternativeName>
        <fullName evidence="11">tRNA(m7G46)-methyltransferase</fullName>
    </alternativeName>
</protein>
<dbReference type="AlphaFoldDB" id="A0A9J7F300"/>
<comment type="PTM">
    <text evidence="11">Phosphorylation at Ser-127 inactivates its catalytic activity but does not affect the interaction with WDR4.</text>
</comment>
<keyword evidence="11" id="KW-0597">Phosphoprotein</keyword>
<evidence type="ECO:0000256" key="12">
    <source>
        <dbReference type="SAM" id="MobiDB-lite"/>
    </source>
</evidence>
<evidence type="ECO:0000313" key="14">
    <source>
        <dbReference type="RefSeq" id="XP_027248066.2"/>
    </source>
</evidence>
<evidence type="ECO:0000256" key="4">
    <source>
        <dbReference type="ARBA" id="ARBA00022603"/>
    </source>
</evidence>
<dbReference type="KEGG" id="cge:100760711"/>
<evidence type="ECO:0000256" key="7">
    <source>
        <dbReference type="ARBA" id="ARBA00022694"/>
    </source>
</evidence>
<comment type="similarity">
    <text evidence="11">Belongs to the class I-like SAM-binding methyltransferase superfamily. TrmB family.</text>
</comment>
<reference evidence="14" key="3">
    <citation type="submission" date="2025-08" db="UniProtKB">
        <authorList>
            <consortium name="RefSeq"/>
        </authorList>
    </citation>
    <scope>IDENTIFICATION</scope>
    <source>
        <strain evidence="14">17A/GY</strain>
        <tissue evidence="14">Liver</tissue>
    </source>
</reference>
<keyword evidence="9 11" id="KW-0539">Nucleus</keyword>
<keyword evidence="3 11" id="KW-0820">tRNA-binding</keyword>
<keyword evidence="7 11" id="KW-0819">tRNA processing</keyword>
<sequence>MMLAWTVRGRSLTSRSPVGRTGACRHLGARTMQMRARRKGGVPGAGLPASSETSSALALPRPLPSGSTRHGSADFFVIVSLRGGACWRSASSTCARSLGSPRGCGGIMAGTEAPQPQKRYYRQRAHSNPMADHTLCYPVKPEEMDWSELYPEFFAPLTQNKSHDDPKDAKEKQAGTQVEFADIGCGYGGLLVALSPLFPDTLILGLEIRVKVSDYVQDRIRALRAAPGGGFQNIACLRSNAMKHLPNFFRKGQLTKLFFLFPDPHFKRTKHKWRIISATLLAEYAYVLRVGGLVYTITDVLELHQWMCTHFEEHPLFERVPLEELSEDPIVEHLGTSTEEGKKVLRNGGKNFPAIFRRIQDPILQAVTPNPTLPDH</sequence>
<dbReference type="NCBIfam" id="TIGR00091">
    <property type="entry name" value="tRNA (guanosine(46)-N7)-methyltransferase TrmB"/>
    <property type="match status" value="1"/>
</dbReference>
<evidence type="ECO:0000256" key="11">
    <source>
        <dbReference type="HAMAP-Rule" id="MF_03055"/>
    </source>
</evidence>
<dbReference type="GO" id="GO:0005634">
    <property type="term" value="C:nucleus"/>
    <property type="evidence" value="ECO:0007669"/>
    <property type="project" value="UniProtKB-SubCell"/>
</dbReference>
<evidence type="ECO:0000256" key="8">
    <source>
        <dbReference type="ARBA" id="ARBA00022884"/>
    </source>
</evidence>
<dbReference type="GO" id="GO:0106143">
    <property type="term" value="C:tRNA (m7G46) methyltransferase complex"/>
    <property type="evidence" value="ECO:0007669"/>
    <property type="project" value="UniProtKB-ARBA"/>
</dbReference>
<comment type="subcellular location">
    <subcellularLocation>
        <location evidence="2 11">Nucleus</location>
    </subcellularLocation>
</comment>
<feature type="binding site" evidence="11">
    <location>
        <position position="260"/>
    </location>
    <ligand>
        <name>S-adenosyl-L-methionine</name>
        <dbReference type="ChEBI" id="CHEBI:59789"/>
    </ligand>
</feature>
<dbReference type="Pfam" id="PF02390">
    <property type="entry name" value="Methyltransf_4"/>
    <property type="match status" value="1"/>
</dbReference>
<feature type="binding site" evidence="11">
    <location>
        <begin position="338"/>
        <end position="340"/>
    </location>
    <ligand>
        <name>S-adenosyl-L-methionine</name>
        <dbReference type="ChEBI" id="CHEBI:59789"/>
    </ligand>
</feature>
<dbReference type="Gene3D" id="3.40.50.150">
    <property type="entry name" value="Vaccinia Virus protein VP39"/>
    <property type="match status" value="1"/>
</dbReference>
<evidence type="ECO:0000256" key="3">
    <source>
        <dbReference type="ARBA" id="ARBA00022555"/>
    </source>
</evidence>
<dbReference type="Proteomes" id="UP001108280">
    <property type="component" value="Chromosome 1"/>
</dbReference>
<dbReference type="CTD" id="4234"/>
<feature type="binding site" evidence="11">
    <location>
        <begin position="207"/>
        <end position="208"/>
    </location>
    <ligand>
        <name>S-adenosyl-L-methionine</name>
        <dbReference type="ChEBI" id="CHEBI:59789"/>
    </ligand>
</feature>
<name>A0A9J7F300_CRIGR</name>
<comment type="function">
    <text evidence="11">Catalyzes the formation of N(7)-methylguanine at position 46 (m7G46) in tRNA.</text>
</comment>
<dbReference type="GeneID" id="100760711"/>
<dbReference type="InterPro" id="IPR025763">
    <property type="entry name" value="Trm8_euk"/>
</dbReference>
<comment type="catalytic activity">
    <reaction evidence="1 11">
        <text>guanosine(46) in tRNA + S-adenosyl-L-methionine = N(7)-methylguanosine(46) in tRNA + S-adenosyl-L-homocysteine</text>
        <dbReference type="Rhea" id="RHEA:42708"/>
        <dbReference type="Rhea" id="RHEA-COMP:10188"/>
        <dbReference type="Rhea" id="RHEA-COMP:10189"/>
        <dbReference type="ChEBI" id="CHEBI:57856"/>
        <dbReference type="ChEBI" id="CHEBI:59789"/>
        <dbReference type="ChEBI" id="CHEBI:74269"/>
        <dbReference type="ChEBI" id="CHEBI:74480"/>
        <dbReference type="EC" id="2.1.1.33"/>
    </reaction>
</comment>
<keyword evidence="6 11" id="KW-0949">S-adenosyl-L-methionine</keyword>
<comment type="subunit">
    <text evidence="11">Forms a complex with WDR4.</text>
</comment>
<evidence type="ECO:0000256" key="2">
    <source>
        <dbReference type="ARBA" id="ARBA00004123"/>
    </source>
</evidence>
<organism evidence="13 14">
    <name type="scientific">Cricetulus griseus</name>
    <name type="common">Chinese hamster</name>
    <name type="synonym">Cricetulus barabensis griseus</name>
    <dbReference type="NCBI Taxonomy" id="10029"/>
    <lineage>
        <taxon>Eukaryota</taxon>
        <taxon>Metazoa</taxon>
        <taxon>Chordata</taxon>
        <taxon>Craniata</taxon>
        <taxon>Vertebrata</taxon>
        <taxon>Euteleostomi</taxon>
        <taxon>Mammalia</taxon>
        <taxon>Eutheria</taxon>
        <taxon>Euarchontoglires</taxon>
        <taxon>Glires</taxon>
        <taxon>Rodentia</taxon>
        <taxon>Myomorpha</taxon>
        <taxon>Muroidea</taxon>
        <taxon>Cricetidae</taxon>
        <taxon>Cricetinae</taxon>
        <taxon>Cricetulus</taxon>
    </lineage>
</organism>
<keyword evidence="8 11" id="KW-0694">RNA-binding</keyword>
<evidence type="ECO:0000256" key="1">
    <source>
        <dbReference type="ARBA" id="ARBA00000142"/>
    </source>
</evidence>
<evidence type="ECO:0000256" key="10">
    <source>
        <dbReference type="ARBA" id="ARBA00060552"/>
    </source>
</evidence>
<feature type="region of interest" description="Disordered" evidence="12">
    <location>
        <begin position="37"/>
        <end position="66"/>
    </location>
</feature>
<reference evidence="13" key="1">
    <citation type="journal article" date="2018" name="Biotechnol. Bioeng.">
        <title>A reference genome of the Chinese hamster based on a hybrid assembly strategy.</title>
        <authorList>
            <person name="Rupp O."/>
            <person name="MacDonald M.L."/>
            <person name="Li S."/>
            <person name="Dhiman H."/>
            <person name="Polson S."/>
            <person name="Griep S."/>
            <person name="Heffner K."/>
            <person name="Hernandez I."/>
            <person name="Brinkrolf K."/>
            <person name="Jadhav V."/>
            <person name="Samoudi M."/>
            <person name="Hao H."/>
            <person name="Kingham B."/>
            <person name="Goesmann A."/>
            <person name="Betenbaugh M.J."/>
            <person name="Lewis N.E."/>
            <person name="Borth N."/>
            <person name="Lee K.H."/>
        </authorList>
    </citation>
    <scope>NUCLEOTIDE SEQUENCE [LARGE SCALE GENOMIC DNA]</scope>
    <source>
        <strain evidence="13">17A/GY</strain>
    </source>
</reference>
<comment type="pathway">
    <text evidence="10 11">tRNA modification; N(7)-methylguanine-tRNA biosynthesis.</text>
</comment>
<dbReference type="InterPro" id="IPR003358">
    <property type="entry name" value="tRNA_(Gua-N-7)_MeTrfase_Trmb"/>
</dbReference>
<dbReference type="InterPro" id="IPR029063">
    <property type="entry name" value="SAM-dependent_MTases_sf"/>
</dbReference>
<evidence type="ECO:0000313" key="13">
    <source>
        <dbReference type="Proteomes" id="UP001108280"/>
    </source>
</evidence>
<dbReference type="RefSeq" id="XP_027248066.2">
    <property type="nucleotide sequence ID" value="XM_027392265.2"/>
</dbReference>
<evidence type="ECO:0000256" key="9">
    <source>
        <dbReference type="ARBA" id="ARBA00023242"/>
    </source>
</evidence>
<dbReference type="OrthoDB" id="47276at2759"/>
<feature type="active site" evidence="11">
    <location>
        <position position="263"/>
    </location>
</feature>
<keyword evidence="4 11" id="KW-0489">Methyltransferase</keyword>
<dbReference type="GO" id="GO:0008176">
    <property type="term" value="F:tRNA (guanine(46)-N7)-methyltransferase activity"/>
    <property type="evidence" value="ECO:0007669"/>
    <property type="project" value="UniProtKB-UniRule"/>
</dbReference>
<reference evidence="13" key="2">
    <citation type="journal article" date="2020" name="Biotechnol. Bioeng.">
        <title>Chromosome-scale scaffolds for the Chinese hamster reference genome assembly to facilitate the study of the CHO epigenome.</title>
        <authorList>
            <person name="Hilliard W."/>
            <person name="MacDonald M."/>
            <person name="Lee K.H."/>
        </authorList>
    </citation>
    <scope>NUCLEOTIDE SEQUENCE [LARGE SCALE GENOMIC DNA]</scope>
    <source>
        <strain evidence="13">17A/GY</strain>
    </source>
</reference>
<dbReference type="PANTHER" id="PTHR23417">
    <property type="entry name" value="3-DEOXY-D-MANNO-OCTULOSONIC-ACID TRANSFERASE/TRNA GUANINE-N 7 - -METHYLTRANSFERASE"/>
    <property type="match status" value="1"/>
</dbReference>
<accession>A0A9J7F300</accession>
<keyword evidence="5 11" id="KW-0808">Transferase</keyword>
<feature type="binding site" evidence="11">
    <location>
        <begin position="240"/>
        <end position="241"/>
    </location>
    <ligand>
        <name>S-adenosyl-L-methionine</name>
        <dbReference type="ChEBI" id="CHEBI:59789"/>
    </ligand>
</feature>
<dbReference type="GO" id="GO:0000049">
    <property type="term" value="F:tRNA binding"/>
    <property type="evidence" value="ECO:0007669"/>
    <property type="project" value="UniProtKB-UniRule"/>
</dbReference>
<dbReference type="EC" id="2.1.1.33" evidence="11"/>
<evidence type="ECO:0000256" key="6">
    <source>
        <dbReference type="ARBA" id="ARBA00022691"/>
    </source>
</evidence>
<feature type="binding site" evidence="11">
    <location>
        <position position="184"/>
    </location>
    <ligand>
        <name>S-adenosyl-L-methionine</name>
        <dbReference type="ChEBI" id="CHEBI:59789"/>
    </ligand>
</feature>
<dbReference type="HAMAP" id="MF_03055">
    <property type="entry name" value="tRNA_methyltr_TrmB_euk"/>
    <property type="match status" value="1"/>
</dbReference>
<dbReference type="SUPFAM" id="SSF53335">
    <property type="entry name" value="S-adenosyl-L-methionine-dependent methyltransferases"/>
    <property type="match status" value="1"/>
</dbReference>
<feature type="modified residue" description="Phosphoserine; by PKB and RPS6KA3" evidence="11">
    <location>
        <position position="127"/>
    </location>
</feature>
<dbReference type="PANTHER" id="PTHR23417:SF16">
    <property type="entry name" value="TRNA (GUANINE-N(7)-)-METHYLTRANSFERASE"/>
    <property type="match status" value="1"/>
</dbReference>
<evidence type="ECO:0000256" key="5">
    <source>
        <dbReference type="ARBA" id="ARBA00022679"/>
    </source>
</evidence>
<gene>
    <name evidence="14" type="primary">Mettl1</name>
    <name evidence="11" type="synonym">METTL1</name>
</gene>
<dbReference type="PROSITE" id="PS51625">
    <property type="entry name" value="SAM_MT_TRMB"/>
    <property type="match status" value="1"/>
</dbReference>